<organism evidence="1 2">
    <name type="scientific">Dovyalis caffra</name>
    <dbReference type="NCBI Taxonomy" id="77055"/>
    <lineage>
        <taxon>Eukaryota</taxon>
        <taxon>Viridiplantae</taxon>
        <taxon>Streptophyta</taxon>
        <taxon>Embryophyta</taxon>
        <taxon>Tracheophyta</taxon>
        <taxon>Spermatophyta</taxon>
        <taxon>Magnoliopsida</taxon>
        <taxon>eudicotyledons</taxon>
        <taxon>Gunneridae</taxon>
        <taxon>Pentapetalae</taxon>
        <taxon>rosids</taxon>
        <taxon>fabids</taxon>
        <taxon>Malpighiales</taxon>
        <taxon>Salicaceae</taxon>
        <taxon>Flacourtieae</taxon>
        <taxon>Dovyalis</taxon>
    </lineage>
</organism>
<protein>
    <submittedName>
        <fullName evidence="1">Uncharacterized protein</fullName>
    </submittedName>
</protein>
<name>A0AAV1S3M2_9ROSI</name>
<accession>A0AAV1S3M2</accession>
<evidence type="ECO:0000313" key="2">
    <source>
        <dbReference type="Proteomes" id="UP001314170"/>
    </source>
</evidence>
<evidence type="ECO:0000313" key="1">
    <source>
        <dbReference type="EMBL" id="CAK7345910.1"/>
    </source>
</evidence>
<comment type="caution">
    <text evidence="1">The sequence shown here is derived from an EMBL/GenBank/DDBJ whole genome shotgun (WGS) entry which is preliminary data.</text>
</comment>
<keyword evidence="2" id="KW-1185">Reference proteome</keyword>
<gene>
    <name evidence="1" type="ORF">DCAF_LOCUS18573</name>
</gene>
<dbReference type="Proteomes" id="UP001314170">
    <property type="component" value="Unassembled WGS sequence"/>
</dbReference>
<sequence>MGALPFQTLPHFPCTSKFTSCARSKEAIPMDLHCKFTSLQIQRLSRRMLLKFSGFNALLLSVSPVFAAPMPEMKEPEVIR</sequence>
<dbReference type="AlphaFoldDB" id="A0AAV1S3M2"/>
<reference evidence="1 2" key="1">
    <citation type="submission" date="2024-01" db="EMBL/GenBank/DDBJ databases">
        <authorList>
            <person name="Waweru B."/>
        </authorList>
    </citation>
    <scope>NUCLEOTIDE SEQUENCE [LARGE SCALE GENOMIC DNA]</scope>
</reference>
<proteinExistence type="predicted"/>
<dbReference type="EMBL" id="CAWUPB010001172">
    <property type="protein sequence ID" value="CAK7345910.1"/>
    <property type="molecule type" value="Genomic_DNA"/>
</dbReference>